<comment type="caution">
    <text evidence="2">The sequence shown here is derived from an EMBL/GenBank/DDBJ whole genome shotgun (WGS) entry which is preliminary data.</text>
</comment>
<evidence type="ECO:0000256" key="1">
    <source>
        <dbReference type="SAM" id="Coils"/>
    </source>
</evidence>
<proteinExistence type="predicted"/>
<sequence length="94" mass="10795">MKSFLKNLLALTGLASIITMLGSLAYVDKKLHDVSNGYKYGPARHLEYLSALLHSFNRSIDVIAADTHRKVCDEENRKYDRLEDERERAWNAAR</sequence>
<evidence type="ECO:0000313" key="3">
    <source>
        <dbReference type="Proteomes" id="UP001206013"/>
    </source>
</evidence>
<gene>
    <name evidence="2" type="ORF">NE692_08460</name>
</gene>
<reference evidence="2" key="1">
    <citation type="submission" date="2022-06" db="EMBL/GenBank/DDBJ databases">
        <title>Isolation of gut microbiota from human fecal samples.</title>
        <authorList>
            <person name="Pamer E.G."/>
            <person name="Barat B."/>
            <person name="Waligurski E."/>
            <person name="Medina S."/>
            <person name="Paddock L."/>
            <person name="Mostad J."/>
        </authorList>
    </citation>
    <scope>NUCLEOTIDE SEQUENCE</scope>
    <source>
        <strain evidence="2">SL.1.01</strain>
    </source>
</reference>
<dbReference type="Proteomes" id="UP001206013">
    <property type="component" value="Unassembled WGS sequence"/>
</dbReference>
<dbReference type="AlphaFoldDB" id="A0AAW5JZG3"/>
<accession>A0AAW5JZG3</accession>
<feature type="coiled-coil region" evidence="1">
    <location>
        <begin position="65"/>
        <end position="92"/>
    </location>
</feature>
<dbReference type="EMBL" id="JANFYM010000010">
    <property type="protein sequence ID" value="MCQ4793488.1"/>
    <property type="molecule type" value="Genomic_DNA"/>
</dbReference>
<dbReference type="RefSeq" id="WP_256134515.1">
    <property type="nucleotide sequence ID" value="NZ_JANFYM010000010.1"/>
</dbReference>
<keyword evidence="1" id="KW-0175">Coiled coil</keyword>
<protein>
    <recommendedName>
        <fullName evidence="4">Chemotaxis methyl-accepting receptor HlyB-like 4HB MCP domain-containing protein</fullName>
    </recommendedName>
</protein>
<evidence type="ECO:0000313" key="2">
    <source>
        <dbReference type="EMBL" id="MCQ4793488.1"/>
    </source>
</evidence>
<name>A0AAW5JZG3_BIFAD</name>
<organism evidence="2 3">
    <name type="scientific">Bifidobacterium adolescentis</name>
    <dbReference type="NCBI Taxonomy" id="1680"/>
    <lineage>
        <taxon>Bacteria</taxon>
        <taxon>Bacillati</taxon>
        <taxon>Actinomycetota</taxon>
        <taxon>Actinomycetes</taxon>
        <taxon>Bifidobacteriales</taxon>
        <taxon>Bifidobacteriaceae</taxon>
        <taxon>Bifidobacterium</taxon>
    </lineage>
</organism>
<evidence type="ECO:0008006" key="4">
    <source>
        <dbReference type="Google" id="ProtNLM"/>
    </source>
</evidence>